<keyword evidence="2" id="KW-1035">Host cytoplasm</keyword>
<organism evidence="3">
    <name type="scientific">Siphoviridae sp. ctwQT14</name>
    <dbReference type="NCBI Taxonomy" id="2827971"/>
    <lineage>
        <taxon>Viruses</taxon>
        <taxon>Duplodnaviria</taxon>
        <taxon>Heunggongvirae</taxon>
        <taxon>Uroviricota</taxon>
        <taxon>Caudoviricetes</taxon>
    </lineage>
</organism>
<reference evidence="3" key="1">
    <citation type="journal article" date="2021" name="Proc. Natl. Acad. Sci. U.S.A.">
        <title>A Catalog of Tens of Thousands of Viruses from Human Metagenomes Reveals Hidden Associations with Chronic Diseases.</title>
        <authorList>
            <person name="Tisza M.J."/>
            <person name="Buck C.B."/>
        </authorList>
    </citation>
    <scope>NUCLEOTIDE SEQUENCE</scope>
    <source>
        <strain evidence="3">CtwQT14</strain>
    </source>
</reference>
<evidence type="ECO:0000256" key="2">
    <source>
        <dbReference type="ARBA" id="ARBA00023200"/>
    </source>
</evidence>
<evidence type="ECO:0000313" key="3">
    <source>
        <dbReference type="EMBL" id="DAF63539.1"/>
    </source>
</evidence>
<keyword evidence="1" id="KW-0167">Capsid protein</keyword>
<dbReference type="InterPro" id="IPR053738">
    <property type="entry name" value="Lambda_capsid_assembly"/>
</dbReference>
<proteinExistence type="predicted"/>
<dbReference type="InterPro" id="IPR005564">
    <property type="entry name" value="Major_capsid_GpE"/>
</dbReference>
<dbReference type="EMBL" id="BK032842">
    <property type="protein sequence ID" value="DAF63539.1"/>
    <property type="molecule type" value="Genomic_DNA"/>
</dbReference>
<evidence type="ECO:0000256" key="1">
    <source>
        <dbReference type="ARBA" id="ARBA00022561"/>
    </source>
</evidence>
<protein>
    <submittedName>
        <fullName evidence="3">Major capsid protein</fullName>
    </submittedName>
</protein>
<dbReference type="Pfam" id="PF03864">
    <property type="entry name" value="Phage_cap_E"/>
    <property type="match status" value="1"/>
</dbReference>
<sequence length="305" mass="34396">MGRLQELRINAYLSEVARGYKNNAFIAEHLFPTIPSELEKIDIFQFNKEAFALHDTERAIRANSNVISPKGFSKHTATLAEHDLSYPIDYREENEAKKVKLQLHATNVVSQGLLLKHEKQCADLAQDPKNYPEGNKIALSGTSCFTNKDSDPQGVVDDAKDAVSKKIAADPNVMVIGQDAWRVLKKHPQLKGLISDNLNKLVTLELLKEIFEVENIYIGKSIFANEKGEFVRIWQDNIVLAYVPQLSSRTEYDPSFAYTVRLKDALNIDEYSKEGNKVKYIRATDIYTPFLVGAEAGYLISNTNE</sequence>
<dbReference type="Gene3D" id="3.90.1690.10">
    <property type="entry name" value="phage-related protein like domain"/>
    <property type="match status" value="1"/>
</dbReference>
<accession>A0A8S5TKF7</accession>
<name>A0A8S5TKF7_9CAUD</name>
<dbReference type="GO" id="GO:0019028">
    <property type="term" value="C:viral capsid"/>
    <property type="evidence" value="ECO:0007669"/>
    <property type="project" value="UniProtKB-KW"/>
</dbReference>
<keyword evidence="1" id="KW-0946">Virion</keyword>